<sequence length="348" mass="37968">MPLDGHAYLSSQGWAGKGSGLREGAISRPVIIAQKKTMAGVGRDRDEAFPFWDHLYSAAAKAIKLKVANSDEEDSADMEPSTSVVSFARTRTGIISNRRPVDGTPAASGTATPDSAPSDSSMPRVSLLTLARREAVKRGLYSMFFRGPVLGPDEEAIAGDETNKSADDHVEPQASGSSTSALKRRKLKDEKRHTKTSKKRKLDNEDQGTFVGEKVDNPAGPASSQGLSDDAESSAAKRMRTKEEKLARKARKEEKLARKARKEEKLARKARKEKRAKRNGSQQADEDQPDSASFVPALEAGVIHQHSGSGVKVIAEQLGPVLVERDRCRPKDDERHPAKSHKKKKQKQ</sequence>
<evidence type="ECO:0000313" key="3">
    <source>
        <dbReference type="Proteomes" id="UP000030669"/>
    </source>
</evidence>
<dbReference type="PANTHER" id="PTHR23149">
    <property type="entry name" value="G PATCH DOMAIN CONTAINING PROTEIN"/>
    <property type="match status" value="1"/>
</dbReference>
<feature type="compositionally biased region" description="Basic and acidic residues" evidence="1">
    <location>
        <begin position="241"/>
        <end position="267"/>
    </location>
</feature>
<dbReference type="InterPro" id="IPR050656">
    <property type="entry name" value="PINX1"/>
</dbReference>
<reference evidence="2 3" key="1">
    <citation type="journal article" date="2012" name="Science">
        <title>The Paleozoic origin of enzymatic lignin decomposition reconstructed from 31 fungal genomes.</title>
        <authorList>
            <person name="Floudas D."/>
            <person name="Binder M."/>
            <person name="Riley R."/>
            <person name="Barry K."/>
            <person name="Blanchette R.A."/>
            <person name="Henrissat B."/>
            <person name="Martinez A.T."/>
            <person name="Otillar R."/>
            <person name="Spatafora J.W."/>
            <person name="Yadav J.S."/>
            <person name="Aerts A."/>
            <person name="Benoit I."/>
            <person name="Boyd A."/>
            <person name="Carlson A."/>
            <person name="Copeland A."/>
            <person name="Coutinho P.M."/>
            <person name="de Vries R.P."/>
            <person name="Ferreira P."/>
            <person name="Findley K."/>
            <person name="Foster B."/>
            <person name="Gaskell J."/>
            <person name="Glotzer D."/>
            <person name="Gorecki P."/>
            <person name="Heitman J."/>
            <person name="Hesse C."/>
            <person name="Hori C."/>
            <person name="Igarashi K."/>
            <person name="Jurgens J.A."/>
            <person name="Kallen N."/>
            <person name="Kersten P."/>
            <person name="Kohler A."/>
            <person name="Kuees U."/>
            <person name="Kumar T.K.A."/>
            <person name="Kuo A."/>
            <person name="LaButti K."/>
            <person name="Larrondo L.F."/>
            <person name="Lindquist E."/>
            <person name="Ling A."/>
            <person name="Lombard V."/>
            <person name="Lucas S."/>
            <person name="Lundell T."/>
            <person name="Martin R."/>
            <person name="McLaughlin D.J."/>
            <person name="Morgenstern I."/>
            <person name="Morin E."/>
            <person name="Murat C."/>
            <person name="Nagy L.G."/>
            <person name="Nolan M."/>
            <person name="Ohm R.A."/>
            <person name="Patyshakuliyeva A."/>
            <person name="Rokas A."/>
            <person name="Ruiz-Duenas F.J."/>
            <person name="Sabat G."/>
            <person name="Salamov A."/>
            <person name="Samejima M."/>
            <person name="Schmutz J."/>
            <person name="Slot J.C."/>
            <person name="St John F."/>
            <person name="Stenlid J."/>
            <person name="Sun H."/>
            <person name="Sun S."/>
            <person name="Syed K."/>
            <person name="Tsang A."/>
            <person name="Wiebenga A."/>
            <person name="Young D."/>
            <person name="Pisabarro A."/>
            <person name="Eastwood D.C."/>
            <person name="Martin F."/>
            <person name="Cullen D."/>
            <person name="Grigoriev I.V."/>
            <person name="Hibbett D.S."/>
        </authorList>
    </citation>
    <scope>NUCLEOTIDE SEQUENCE [LARGE SCALE GENOMIC DNA]</scope>
    <source>
        <strain evidence="2 3">ATCC 11539</strain>
    </source>
</reference>
<evidence type="ECO:0000313" key="2">
    <source>
        <dbReference type="EMBL" id="EPQ54459.1"/>
    </source>
</evidence>
<feature type="region of interest" description="Disordered" evidence="1">
    <location>
        <begin position="319"/>
        <end position="348"/>
    </location>
</feature>
<feature type="region of interest" description="Disordered" evidence="1">
    <location>
        <begin position="162"/>
        <end position="298"/>
    </location>
</feature>
<dbReference type="OrthoDB" id="3366546at2759"/>
<dbReference type="EMBL" id="KB469303">
    <property type="protein sequence ID" value="EPQ54459.1"/>
    <property type="molecule type" value="Genomic_DNA"/>
</dbReference>
<feature type="compositionally biased region" description="Polar residues" evidence="1">
    <location>
        <begin position="107"/>
        <end position="122"/>
    </location>
</feature>
<protein>
    <recommendedName>
        <fullName evidence="4">G-patch domain-containing protein</fullName>
    </recommendedName>
</protein>
<organism evidence="2 3">
    <name type="scientific">Gloeophyllum trabeum (strain ATCC 11539 / FP-39264 / Madison 617)</name>
    <name type="common">Brown rot fungus</name>
    <dbReference type="NCBI Taxonomy" id="670483"/>
    <lineage>
        <taxon>Eukaryota</taxon>
        <taxon>Fungi</taxon>
        <taxon>Dikarya</taxon>
        <taxon>Basidiomycota</taxon>
        <taxon>Agaricomycotina</taxon>
        <taxon>Agaricomycetes</taxon>
        <taxon>Gloeophyllales</taxon>
        <taxon>Gloeophyllaceae</taxon>
        <taxon>Gloeophyllum</taxon>
    </lineage>
</organism>
<dbReference type="eggNOG" id="ENOG502S8NF">
    <property type="taxonomic scope" value="Eukaryota"/>
</dbReference>
<evidence type="ECO:0008006" key="4">
    <source>
        <dbReference type="Google" id="ProtNLM"/>
    </source>
</evidence>
<evidence type="ECO:0000256" key="1">
    <source>
        <dbReference type="SAM" id="MobiDB-lite"/>
    </source>
</evidence>
<dbReference type="STRING" id="670483.S7RNV5"/>
<feature type="compositionally biased region" description="Basic and acidic residues" evidence="1">
    <location>
        <begin position="323"/>
        <end position="337"/>
    </location>
</feature>
<gene>
    <name evidence="2" type="ORF">GLOTRDRAFT_93964</name>
</gene>
<keyword evidence="3" id="KW-1185">Reference proteome</keyword>
<dbReference type="PANTHER" id="PTHR23149:SF32">
    <property type="entry name" value="G-PATCH DOMAIN-CONTAINING PROTEIN"/>
    <property type="match status" value="1"/>
</dbReference>
<accession>S7RNV5</accession>
<dbReference type="KEGG" id="gtr:GLOTRDRAFT_93964"/>
<feature type="compositionally biased region" description="Basic residues" evidence="1">
    <location>
        <begin position="268"/>
        <end position="278"/>
    </location>
</feature>
<feature type="compositionally biased region" description="Basic and acidic residues" evidence="1">
    <location>
        <begin position="162"/>
        <end position="171"/>
    </location>
</feature>
<dbReference type="RefSeq" id="XP_007866765.1">
    <property type="nucleotide sequence ID" value="XM_007868574.1"/>
</dbReference>
<dbReference type="GeneID" id="19309569"/>
<dbReference type="Proteomes" id="UP000030669">
    <property type="component" value="Unassembled WGS sequence"/>
</dbReference>
<proteinExistence type="predicted"/>
<dbReference type="AlphaFoldDB" id="S7RNV5"/>
<feature type="region of interest" description="Disordered" evidence="1">
    <location>
        <begin position="95"/>
        <end position="122"/>
    </location>
</feature>
<dbReference type="HOGENOM" id="CLU_061417_0_0_1"/>
<feature type="compositionally biased region" description="Basic residues" evidence="1">
    <location>
        <begin position="338"/>
        <end position="348"/>
    </location>
</feature>
<dbReference type="OMA" id="KTTHDHT"/>
<name>S7RNV5_GLOTA</name>